<reference evidence="1 2" key="1">
    <citation type="submission" date="2023-04" db="EMBL/GenBank/DDBJ databases">
        <title>A long-awaited taxogenomic arrangement of the family Halomonadaceae.</title>
        <authorList>
            <person name="De La Haba R."/>
            <person name="Chuvochina M."/>
            <person name="Wittouck S."/>
            <person name="Arahal D.R."/>
            <person name="Sanchez-Porro C."/>
            <person name="Hugenholtz P."/>
            <person name="Ventosa A."/>
        </authorList>
    </citation>
    <scope>NUCLEOTIDE SEQUENCE [LARGE SCALE GENOMIC DNA]</scope>
    <source>
        <strain evidence="1 2">DSM 18042</strain>
    </source>
</reference>
<keyword evidence="2" id="KW-1185">Reference proteome</keyword>
<protein>
    <submittedName>
        <fullName evidence="1">Uncharacterized protein</fullName>
    </submittedName>
</protein>
<name>A0ABU1GEB4_9GAMM</name>
<organism evidence="1 2">
    <name type="scientific">Vreelandella gomseomensis</name>
    <dbReference type="NCBI Taxonomy" id="370766"/>
    <lineage>
        <taxon>Bacteria</taxon>
        <taxon>Pseudomonadati</taxon>
        <taxon>Pseudomonadota</taxon>
        <taxon>Gammaproteobacteria</taxon>
        <taxon>Oceanospirillales</taxon>
        <taxon>Halomonadaceae</taxon>
        <taxon>Vreelandella</taxon>
    </lineage>
</organism>
<dbReference type="EMBL" id="JARWAI010000007">
    <property type="protein sequence ID" value="MDR5875389.1"/>
    <property type="molecule type" value="Genomic_DNA"/>
</dbReference>
<gene>
    <name evidence="1" type="ORF">QC815_10695</name>
</gene>
<comment type="caution">
    <text evidence="1">The sequence shown here is derived from an EMBL/GenBank/DDBJ whole genome shotgun (WGS) entry which is preliminary data.</text>
</comment>
<dbReference type="RefSeq" id="WP_230447191.1">
    <property type="nucleotide sequence ID" value="NZ_JARWAI010000007.1"/>
</dbReference>
<evidence type="ECO:0000313" key="1">
    <source>
        <dbReference type="EMBL" id="MDR5875389.1"/>
    </source>
</evidence>
<accession>A0ABU1GEB4</accession>
<proteinExistence type="predicted"/>
<sequence length="51" mass="5756">MTYRAYLFAGEHRYLDDGWRFSDARSVSAATSDRARTGGLLVKRCPTITES</sequence>
<evidence type="ECO:0000313" key="2">
    <source>
        <dbReference type="Proteomes" id="UP001269267"/>
    </source>
</evidence>
<dbReference type="Proteomes" id="UP001269267">
    <property type="component" value="Unassembled WGS sequence"/>
</dbReference>